<feature type="compositionally biased region" description="Basic and acidic residues" evidence="10">
    <location>
        <begin position="359"/>
        <end position="372"/>
    </location>
</feature>
<keyword evidence="6 11" id="KW-0812">Transmembrane</keyword>
<name>A0A180GSC9_PUCT1</name>
<feature type="transmembrane region" description="Helical" evidence="11">
    <location>
        <begin position="258"/>
        <end position="281"/>
    </location>
</feature>
<evidence type="ECO:0000259" key="12">
    <source>
        <dbReference type="Pfam" id="PF09335"/>
    </source>
</evidence>
<dbReference type="EMBL" id="ADAS02000027">
    <property type="protein sequence ID" value="OAV95650.1"/>
    <property type="molecule type" value="Genomic_DNA"/>
</dbReference>
<dbReference type="VEuPathDB" id="FungiDB:PTTG_04170"/>
<evidence type="ECO:0000256" key="10">
    <source>
        <dbReference type="SAM" id="MobiDB-lite"/>
    </source>
</evidence>
<dbReference type="AlphaFoldDB" id="A0A180GSC9"/>
<keyword evidence="9 11" id="KW-0472">Membrane</keyword>
<feature type="region of interest" description="Disordered" evidence="10">
    <location>
        <begin position="359"/>
        <end position="402"/>
    </location>
</feature>
<feature type="transmembrane region" description="Helical" evidence="11">
    <location>
        <begin position="216"/>
        <end position="238"/>
    </location>
</feature>
<feature type="transmembrane region" description="Helical" evidence="11">
    <location>
        <begin position="106"/>
        <end position="127"/>
    </location>
</feature>
<dbReference type="PANTHER" id="PTHR47549">
    <property type="entry name" value="GOLGI APPARATUS MEMBRANE PROTEIN TVP38-RELATED"/>
    <property type="match status" value="1"/>
</dbReference>
<evidence type="ECO:0000256" key="4">
    <source>
        <dbReference type="ARBA" id="ARBA00013533"/>
    </source>
</evidence>
<comment type="similarity">
    <text evidence="3">Belongs to the TVP38/TMEM64 family.</text>
</comment>
<reference evidence="13" key="2">
    <citation type="submission" date="2016-05" db="EMBL/GenBank/DDBJ databases">
        <title>Comparative analysis highlights variable genome content of wheat rusts and divergence of the mating loci.</title>
        <authorList>
            <person name="Cuomo C.A."/>
            <person name="Bakkeren G."/>
            <person name="Szabo L."/>
            <person name="Khalil H."/>
            <person name="Joly D."/>
            <person name="Goldberg J."/>
            <person name="Young S."/>
            <person name="Zeng Q."/>
            <person name="Fellers J."/>
        </authorList>
    </citation>
    <scope>NUCLEOTIDE SEQUENCE [LARGE SCALE GENOMIC DNA]</scope>
    <source>
        <strain evidence="13">1-1 BBBD Race 1</strain>
    </source>
</reference>
<reference evidence="13" key="1">
    <citation type="submission" date="2009-11" db="EMBL/GenBank/DDBJ databases">
        <authorList>
            <consortium name="The Broad Institute Genome Sequencing Platform"/>
            <person name="Ward D."/>
            <person name="Feldgarden M."/>
            <person name="Earl A."/>
            <person name="Young S.K."/>
            <person name="Zeng Q."/>
            <person name="Koehrsen M."/>
            <person name="Alvarado L."/>
            <person name="Berlin A."/>
            <person name="Bochicchio J."/>
            <person name="Borenstein D."/>
            <person name="Chapman S.B."/>
            <person name="Chen Z."/>
            <person name="Engels R."/>
            <person name="Freedman E."/>
            <person name="Gellesch M."/>
            <person name="Goldberg J."/>
            <person name="Griggs A."/>
            <person name="Gujja S."/>
            <person name="Heilman E."/>
            <person name="Heiman D."/>
            <person name="Hepburn T."/>
            <person name="Howarth C."/>
            <person name="Jen D."/>
            <person name="Larson L."/>
            <person name="Lewis B."/>
            <person name="Mehta T."/>
            <person name="Park D."/>
            <person name="Pearson M."/>
            <person name="Roberts A."/>
            <person name="Saif S."/>
            <person name="Shea T."/>
            <person name="Shenoy N."/>
            <person name="Sisk P."/>
            <person name="Stolte C."/>
            <person name="Sykes S."/>
            <person name="Thomson T."/>
            <person name="Walk T."/>
            <person name="White J."/>
            <person name="Yandava C."/>
            <person name="Izard J."/>
            <person name="Baranova O.V."/>
            <person name="Blanton J.M."/>
            <person name="Tanner A.C."/>
            <person name="Dewhirst F.E."/>
            <person name="Haas B."/>
            <person name="Nusbaum C."/>
            <person name="Birren B."/>
        </authorList>
    </citation>
    <scope>NUCLEOTIDE SEQUENCE [LARGE SCALE GENOMIC DNA]</scope>
    <source>
        <strain evidence="13">1-1 BBBD Race 1</strain>
    </source>
</reference>
<comment type="subcellular location">
    <subcellularLocation>
        <location evidence="2">Golgi apparatus membrane</location>
        <topology evidence="2">Multi-pass membrane protein</topology>
    </subcellularLocation>
</comment>
<dbReference type="Pfam" id="PF09335">
    <property type="entry name" value="VTT_dom"/>
    <property type="match status" value="1"/>
</dbReference>
<evidence type="ECO:0000256" key="2">
    <source>
        <dbReference type="ARBA" id="ARBA00004653"/>
    </source>
</evidence>
<dbReference type="GO" id="GO:0000139">
    <property type="term" value="C:Golgi membrane"/>
    <property type="evidence" value="ECO:0007669"/>
    <property type="project" value="UniProtKB-SubCell"/>
</dbReference>
<dbReference type="OrthoDB" id="166803at2759"/>
<gene>
    <name evidence="13" type="ORF">PTTG_04170</name>
</gene>
<feature type="transmembrane region" description="Helical" evidence="11">
    <location>
        <begin position="139"/>
        <end position="162"/>
    </location>
</feature>
<sequence length="402" mass="44733">MSKIFLKKCQVFSCMDKLASLVTNSSNHSARTTGFPGTLLSTRLFKETSARLSSQLSNPATSAFRMPFLAGLQPQNVQQKARLAYHNFREWFDELSIVAKIFTSCYLALNLLLFLALIILTPSWIFARLARWAINLRELTLGPFYLIFFLTIASFPPVIGYGTLTTLCGFTYGWFWGWILASVGCLCGSATSFVVLRKNLPRFQHWLSKQPRFAALRQAVAVKGLPLICLIRLCPFPFTYSNLFFASLTTSCGLQDFMIATLATTPKLLLHVFIGARVFHLSDPSSTHRLDNLTIALNIFYIVAGASLGAAVSYYLYQATMAQAGQISLALDDEARVGGPGGDRLRTLDEEEEEIRRELLGAEAGDSERQWDVEFDDFDQDDEEGQTTINSDGKPSKPHPGT</sequence>
<evidence type="ECO:0000313" key="14">
    <source>
        <dbReference type="EnsemblFungi" id="PTTG_04170-t43_1-p1"/>
    </source>
</evidence>
<keyword evidence="15" id="KW-1185">Reference proteome</keyword>
<accession>A0A180GSC9</accession>
<evidence type="ECO:0000256" key="9">
    <source>
        <dbReference type="ARBA" id="ARBA00023136"/>
    </source>
</evidence>
<feature type="transmembrane region" description="Helical" evidence="11">
    <location>
        <begin position="174"/>
        <end position="196"/>
    </location>
</feature>
<keyword evidence="8" id="KW-0333">Golgi apparatus</keyword>
<comment type="function">
    <text evidence="1">Golgi membrane protein involved in vesicular trafficking and spindle migration.</text>
</comment>
<dbReference type="InterPro" id="IPR032816">
    <property type="entry name" value="VTT_dom"/>
</dbReference>
<feature type="domain" description="VTT" evidence="12">
    <location>
        <begin position="162"/>
        <end position="276"/>
    </location>
</feature>
<evidence type="ECO:0000313" key="13">
    <source>
        <dbReference type="EMBL" id="OAV95650.1"/>
    </source>
</evidence>
<evidence type="ECO:0000256" key="3">
    <source>
        <dbReference type="ARBA" id="ARBA00008640"/>
    </source>
</evidence>
<evidence type="ECO:0000313" key="15">
    <source>
        <dbReference type="Proteomes" id="UP000005240"/>
    </source>
</evidence>
<evidence type="ECO:0000256" key="11">
    <source>
        <dbReference type="SAM" id="Phobius"/>
    </source>
</evidence>
<evidence type="ECO:0000256" key="6">
    <source>
        <dbReference type="ARBA" id="ARBA00022692"/>
    </source>
</evidence>
<dbReference type="EnsemblFungi" id="PTTG_04170-t43_1">
    <property type="protein sequence ID" value="PTTG_04170-t43_1-p1"/>
    <property type="gene ID" value="PTTG_04170"/>
</dbReference>
<dbReference type="GO" id="GO:0016192">
    <property type="term" value="P:vesicle-mediated transport"/>
    <property type="evidence" value="ECO:0007669"/>
    <property type="project" value="TreeGrafter"/>
</dbReference>
<evidence type="ECO:0000256" key="1">
    <source>
        <dbReference type="ARBA" id="ARBA00002978"/>
    </source>
</evidence>
<feature type="compositionally biased region" description="Acidic residues" evidence="10">
    <location>
        <begin position="373"/>
        <end position="385"/>
    </location>
</feature>
<proteinExistence type="inferred from homology"/>
<dbReference type="InterPro" id="IPR051076">
    <property type="entry name" value="Golgi_membrane_TVP38/TMEM64"/>
</dbReference>
<evidence type="ECO:0000256" key="8">
    <source>
        <dbReference type="ARBA" id="ARBA00023034"/>
    </source>
</evidence>
<dbReference type="GO" id="GO:0000022">
    <property type="term" value="P:mitotic spindle elongation"/>
    <property type="evidence" value="ECO:0007669"/>
    <property type="project" value="TreeGrafter"/>
</dbReference>
<reference evidence="14 15" key="3">
    <citation type="journal article" date="2017" name="G3 (Bethesda)">
        <title>Comparative analysis highlights variable genome content of wheat rusts and divergence of the mating loci.</title>
        <authorList>
            <person name="Cuomo C.A."/>
            <person name="Bakkeren G."/>
            <person name="Khalil H.B."/>
            <person name="Panwar V."/>
            <person name="Joly D."/>
            <person name="Linning R."/>
            <person name="Sakthikumar S."/>
            <person name="Song X."/>
            <person name="Adiconis X."/>
            <person name="Fan L."/>
            <person name="Goldberg J.M."/>
            <person name="Levin J.Z."/>
            <person name="Young S."/>
            <person name="Zeng Q."/>
            <person name="Anikster Y."/>
            <person name="Bruce M."/>
            <person name="Wang M."/>
            <person name="Yin C."/>
            <person name="McCallum B."/>
            <person name="Szabo L.J."/>
            <person name="Hulbert S."/>
            <person name="Chen X."/>
            <person name="Fellers J.P."/>
        </authorList>
    </citation>
    <scope>NUCLEOTIDE SEQUENCE</scope>
    <source>
        <strain evidence="15">Isolate 1-1 / race 1 (BBBD)</strain>
        <strain evidence="14">isolate 1-1 / race 1 (BBBD)</strain>
    </source>
</reference>
<evidence type="ECO:0000256" key="7">
    <source>
        <dbReference type="ARBA" id="ARBA00022989"/>
    </source>
</evidence>
<dbReference type="Proteomes" id="UP000005240">
    <property type="component" value="Unassembled WGS sequence"/>
</dbReference>
<evidence type="ECO:0000256" key="5">
    <source>
        <dbReference type="ARBA" id="ARBA00020673"/>
    </source>
</evidence>
<feature type="transmembrane region" description="Helical" evidence="11">
    <location>
        <begin position="293"/>
        <end position="317"/>
    </location>
</feature>
<dbReference type="PANTHER" id="PTHR47549:SF1">
    <property type="entry name" value="GOLGI APPARATUS MEMBRANE PROTEIN TVP38"/>
    <property type="match status" value="1"/>
</dbReference>
<protein>
    <recommendedName>
        <fullName evidence="4">Golgi apparatus membrane protein TVP38</fullName>
    </recommendedName>
    <alternativeName>
        <fullName evidence="5">Golgi apparatus membrane protein tvp38</fullName>
    </alternativeName>
</protein>
<reference evidence="14" key="4">
    <citation type="submission" date="2025-05" db="UniProtKB">
        <authorList>
            <consortium name="EnsemblFungi"/>
        </authorList>
    </citation>
    <scope>IDENTIFICATION</scope>
    <source>
        <strain evidence="14">isolate 1-1 / race 1 (BBBD)</strain>
    </source>
</reference>
<dbReference type="STRING" id="630390.A0A180GSC9"/>
<keyword evidence="7 11" id="KW-1133">Transmembrane helix</keyword>
<organism evidence="13">
    <name type="scientific">Puccinia triticina (isolate 1-1 / race 1 (BBBD))</name>
    <name type="common">Brown leaf rust fungus</name>
    <dbReference type="NCBI Taxonomy" id="630390"/>
    <lineage>
        <taxon>Eukaryota</taxon>
        <taxon>Fungi</taxon>
        <taxon>Dikarya</taxon>
        <taxon>Basidiomycota</taxon>
        <taxon>Pucciniomycotina</taxon>
        <taxon>Pucciniomycetes</taxon>
        <taxon>Pucciniales</taxon>
        <taxon>Pucciniaceae</taxon>
        <taxon>Puccinia</taxon>
    </lineage>
</organism>